<protein>
    <submittedName>
        <fullName evidence="3">NADPH:quinone reductase-like Zn-dependent oxidoreductase</fullName>
    </submittedName>
</protein>
<evidence type="ECO:0000313" key="4">
    <source>
        <dbReference type="Proteomes" id="UP000766570"/>
    </source>
</evidence>
<dbReference type="SUPFAM" id="SSF51735">
    <property type="entry name" value="NAD(P)-binding Rossmann-fold domains"/>
    <property type="match status" value="1"/>
</dbReference>
<keyword evidence="4" id="KW-1185">Reference proteome</keyword>
<evidence type="ECO:0000256" key="1">
    <source>
        <dbReference type="ARBA" id="ARBA00022857"/>
    </source>
</evidence>
<dbReference type="InterPro" id="IPR013149">
    <property type="entry name" value="ADH-like_C"/>
</dbReference>
<gene>
    <name evidence="3" type="ORF">JOF46_002549</name>
</gene>
<name>A0ABS4WEL8_9MICC</name>
<dbReference type="PANTHER" id="PTHR44154">
    <property type="entry name" value="QUINONE OXIDOREDUCTASE"/>
    <property type="match status" value="1"/>
</dbReference>
<evidence type="ECO:0000259" key="2">
    <source>
        <dbReference type="SMART" id="SM00829"/>
    </source>
</evidence>
<reference evidence="3 4" key="1">
    <citation type="submission" date="2021-03" db="EMBL/GenBank/DDBJ databases">
        <title>Sequencing the genomes of 1000 actinobacteria strains.</title>
        <authorList>
            <person name="Klenk H.-P."/>
        </authorList>
    </citation>
    <scope>NUCLEOTIDE SEQUENCE [LARGE SCALE GENOMIC DNA]</scope>
    <source>
        <strain evidence="3 4">DSM 15454</strain>
    </source>
</reference>
<dbReference type="RefSeq" id="WP_342592439.1">
    <property type="nucleotide sequence ID" value="NZ_BAAAMI010000017.1"/>
</dbReference>
<dbReference type="Proteomes" id="UP000766570">
    <property type="component" value="Unassembled WGS sequence"/>
</dbReference>
<comment type="caution">
    <text evidence="3">The sequence shown here is derived from an EMBL/GenBank/DDBJ whole genome shotgun (WGS) entry which is preliminary data.</text>
</comment>
<dbReference type="InterPro" id="IPR011032">
    <property type="entry name" value="GroES-like_sf"/>
</dbReference>
<keyword evidence="1" id="KW-0521">NADP</keyword>
<dbReference type="InterPro" id="IPR051603">
    <property type="entry name" value="Zinc-ADH_QOR/CCCR"/>
</dbReference>
<dbReference type="Gene3D" id="3.90.180.10">
    <property type="entry name" value="Medium-chain alcohol dehydrogenases, catalytic domain"/>
    <property type="match status" value="1"/>
</dbReference>
<dbReference type="EMBL" id="JAGIOE010000001">
    <property type="protein sequence ID" value="MBP2374637.1"/>
    <property type="molecule type" value="Genomic_DNA"/>
</dbReference>
<accession>A0ABS4WEL8</accession>
<dbReference type="InterPro" id="IPR013154">
    <property type="entry name" value="ADH-like_N"/>
</dbReference>
<proteinExistence type="predicted"/>
<organism evidence="3 4">
    <name type="scientific">Paeniglutamicibacter psychrophenolicus</name>
    <dbReference type="NCBI Taxonomy" id="257454"/>
    <lineage>
        <taxon>Bacteria</taxon>
        <taxon>Bacillati</taxon>
        <taxon>Actinomycetota</taxon>
        <taxon>Actinomycetes</taxon>
        <taxon>Micrococcales</taxon>
        <taxon>Micrococcaceae</taxon>
        <taxon>Paeniglutamicibacter</taxon>
    </lineage>
</organism>
<dbReference type="PANTHER" id="PTHR44154:SF1">
    <property type="entry name" value="QUINONE OXIDOREDUCTASE"/>
    <property type="match status" value="1"/>
</dbReference>
<feature type="domain" description="Enoyl reductase (ER)" evidence="2">
    <location>
        <begin position="24"/>
        <end position="338"/>
    </location>
</feature>
<dbReference type="Gene3D" id="3.40.50.720">
    <property type="entry name" value="NAD(P)-binding Rossmann-like Domain"/>
    <property type="match status" value="1"/>
</dbReference>
<dbReference type="SMART" id="SM00829">
    <property type="entry name" value="PKS_ER"/>
    <property type="match status" value="1"/>
</dbReference>
<dbReference type="Pfam" id="PF00107">
    <property type="entry name" value="ADH_zinc_N"/>
    <property type="match status" value="1"/>
</dbReference>
<dbReference type="Pfam" id="PF08240">
    <property type="entry name" value="ADH_N"/>
    <property type="match status" value="1"/>
</dbReference>
<dbReference type="InterPro" id="IPR036291">
    <property type="entry name" value="NAD(P)-bd_dom_sf"/>
</dbReference>
<dbReference type="InterPro" id="IPR020843">
    <property type="entry name" value="ER"/>
</dbReference>
<dbReference type="SUPFAM" id="SSF50129">
    <property type="entry name" value="GroES-like"/>
    <property type="match status" value="1"/>
</dbReference>
<sequence length="343" mass="35123">MESSEGTAGIVPDAMHAAFIRTLGGAEAIEYGLLPVPSPGPGQVLLRMEAVAVNHVDLLVRSGAYATKLDFPFIVGRDVVGSVVGLGAGTVGFRLGQRVWCNSLGHAGRQGSFSEYVAAPAERVHRLPDGVDPLAAVSVLHGAATAHLGLVREARVGAGELVVILGAGGAVGSAAVQLAAGAGCPVVAVAGARDASWVAGLGAETTLDYRDPGLADRLRRRVGAGASVIWDSSGNMPVNEQARLLRIGGRIVHSAGIHGHQDIDTGAMYRRDISLHGLAISNAAVGDLAVAARHLDTMFAGGGIKTRIGAVLPLSAAAAAHRRLRQMPLHEIGGKIVLVPETR</sequence>
<dbReference type="CDD" id="cd08253">
    <property type="entry name" value="zeta_crystallin"/>
    <property type="match status" value="1"/>
</dbReference>
<evidence type="ECO:0000313" key="3">
    <source>
        <dbReference type="EMBL" id="MBP2374637.1"/>
    </source>
</evidence>